<keyword evidence="2" id="KW-1185">Reference proteome</keyword>
<organism evidence="1 2">
    <name type="scientific">Aduncisulcus paluster</name>
    <dbReference type="NCBI Taxonomy" id="2918883"/>
    <lineage>
        <taxon>Eukaryota</taxon>
        <taxon>Metamonada</taxon>
        <taxon>Carpediemonas-like organisms</taxon>
        <taxon>Aduncisulcus</taxon>
    </lineage>
</organism>
<name>A0ABQ5KEK8_9EUKA</name>
<dbReference type="EMBL" id="BQXS01013843">
    <property type="protein sequence ID" value="GKT29690.1"/>
    <property type="molecule type" value="Genomic_DNA"/>
</dbReference>
<sequence>MKIVGKVTIDGDHSFWGIYIGHYPVEHIDLSAIDGSRAHADFQLGDDIRYLSAFLRGESTLHFYPNIYLPFITPHYLRKFVISHHNRPTGIKDFNATFITSDGEKVTKEYQMNPHTALYSWQEFPIDIDNVTSCDIHVISSWNGNQRDVNLYGIRFVIDKKQEKMKAAKEHELATIERLSMLPWL</sequence>
<reference evidence="1" key="1">
    <citation type="submission" date="2022-03" db="EMBL/GenBank/DDBJ databases">
        <title>Draft genome sequence of Aduncisulcus paluster, a free-living microaerophilic Fornicata.</title>
        <authorList>
            <person name="Yuyama I."/>
            <person name="Kume K."/>
            <person name="Tamura T."/>
            <person name="Inagaki Y."/>
            <person name="Hashimoto T."/>
        </authorList>
    </citation>
    <scope>NUCLEOTIDE SEQUENCE</scope>
    <source>
        <strain evidence="1">NY0171</strain>
    </source>
</reference>
<evidence type="ECO:0000313" key="1">
    <source>
        <dbReference type="EMBL" id="GKT29690.1"/>
    </source>
</evidence>
<accession>A0ABQ5KEK8</accession>
<evidence type="ECO:0000313" key="2">
    <source>
        <dbReference type="Proteomes" id="UP001057375"/>
    </source>
</evidence>
<gene>
    <name evidence="1" type="ORF">ADUPG1_014138</name>
</gene>
<dbReference type="Proteomes" id="UP001057375">
    <property type="component" value="Unassembled WGS sequence"/>
</dbReference>
<protein>
    <submittedName>
        <fullName evidence="1">Uncharacterized protein</fullName>
    </submittedName>
</protein>
<comment type="caution">
    <text evidence="1">The sequence shown here is derived from an EMBL/GenBank/DDBJ whole genome shotgun (WGS) entry which is preliminary data.</text>
</comment>
<proteinExistence type="predicted"/>